<dbReference type="AlphaFoldDB" id="A0A2S1LKD8"/>
<feature type="signal peptide" evidence="1">
    <location>
        <begin position="1"/>
        <end position="24"/>
    </location>
</feature>
<evidence type="ECO:0000256" key="1">
    <source>
        <dbReference type="SAM" id="SignalP"/>
    </source>
</evidence>
<name>A0A2S1LKD8_9FLAO</name>
<evidence type="ECO:0000313" key="3">
    <source>
        <dbReference type="Proteomes" id="UP000244677"/>
    </source>
</evidence>
<proteinExistence type="predicted"/>
<reference evidence="2 3" key="1">
    <citation type="submission" date="2017-04" db="EMBL/GenBank/DDBJ databases">
        <title>Complete genome sequence of Flavobacterium kingsejong AJ004.</title>
        <authorList>
            <person name="Lee P.C."/>
        </authorList>
    </citation>
    <scope>NUCLEOTIDE SEQUENCE [LARGE SCALE GENOMIC DNA]</scope>
    <source>
        <strain evidence="2 3">AJ004</strain>
    </source>
</reference>
<dbReference type="Proteomes" id="UP000244677">
    <property type="component" value="Chromosome"/>
</dbReference>
<keyword evidence="1" id="KW-0732">Signal</keyword>
<dbReference type="KEGG" id="fki:FK004_02850"/>
<feature type="chain" id="PRO_5015640869" evidence="1">
    <location>
        <begin position="25"/>
        <end position="142"/>
    </location>
</feature>
<dbReference type="OrthoDB" id="1363156at2"/>
<protein>
    <submittedName>
        <fullName evidence="2">Uncharacterized protein</fullName>
    </submittedName>
</protein>
<keyword evidence="3" id="KW-1185">Reference proteome</keyword>
<evidence type="ECO:0000313" key="2">
    <source>
        <dbReference type="EMBL" id="AWG24234.1"/>
    </source>
</evidence>
<gene>
    <name evidence="2" type="ORF">FK004_02850</name>
</gene>
<organism evidence="2 3">
    <name type="scientific">Flavobacterium kingsejongi</name>
    <dbReference type="NCBI Taxonomy" id="1678728"/>
    <lineage>
        <taxon>Bacteria</taxon>
        <taxon>Pseudomonadati</taxon>
        <taxon>Bacteroidota</taxon>
        <taxon>Flavobacteriia</taxon>
        <taxon>Flavobacteriales</taxon>
        <taxon>Flavobacteriaceae</taxon>
        <taxon>Flavobacterium</taxon>
    </lineage>
</organism>
<dbReference type="RefSeq" id="WP_108735886.1">
    <property type="nucleotide sequence ID" value="NZ_CP020919.1"/>
</dbReference>
<dbReference type="PROSITE" id="PS51257">
    <property type="entry name" value="PROKAR_LIPOPROTEIN"/>
    <property type="match status" value="1"/>
</dbReference>
<sequence>MIFPFLKKQLLRYSTLLCTLLSFAACRHASQEPPQLEVVPFLQKHSPQNPVIHDTKTYHTDSTYKYKFRTGVPNHYQYNYDVFGTDENGTAVTGNISTEGKYGNGRVQDSLGIISLITTEWVGHGKIRAEDATGKVYELQTE</sequence>
<dbReference type="EMBL" id="CP020919">
    <property type="protein sequence ID" value="AWG24234.1"/>
    <property type="molecule type" value="Genomic_DNA"/>
</dbReference>
<accession>A0A2S1LKD8</accession>